<feature type="transmembrane region" description="Helical" evidence="5">
    <location>
        <begin position="63"/>
        <end position="82"/>
    </location>
</feature>
<dbReference type="CDD" id="cd17502">
    <property type="entry name" value="MFS_Azr1_MDR_like"/>
    <property type="match status" value="1"/>
</dbReference>
<dbReference type="Gene3D" id="1.20.1720.10">
    <property type="entry name" value="Multidrug resistance protein D"/>
    <property type="match status" value="1"/>
</dbReference>
<feature type="transmembrane region" description="Helical" evidence="5">
    <location>
        <begin position="294"/>
        <end position="317"/>
    </location>
</feature>
<accession>A0ABQ3JXG8</accession>
<reference evidence="8" key="1">
    <citation type="journal article" date="2019" name="Int. J. Syst. Evol. Microbiol.">
        <title>The Global Catalogue of Microorganisms (GCM) 10K type strain sequencing project: providing services to taxonomists for standard genome sequencing and annotation.</title>
        <authorList>
            <consortium name="The Broad Institute Genomics Platform"/>
            <consortium name="The Broad Institute Genome Sequencing Center for Infectious Disease"/>
            <person name="Wu L."/>
            <person name="Ma J."/>
        </authorList>
    </citation>
    <scope>NUCLEOTIDE SEQUENCE [LARGE SCALE GENOMIC DNA]</scope>
    <source>
        <strain evidence="8">CGMCC 1.18439</strain>
    </source>
</reference>
<proteinExistence type="predicted"/>
<protein>
    <submittedName>
        <fullName evidence="7">MFS transporter</fullName>
    </submittedName>
</protein>
<feature type="transmembrane region" description="Helical" evidence="5">
    <location>
        <begin position="358"/>
        <end position="374"/>
    </location>
</feature>
<feature type="transmembrane region" description="Helical" evidence="5">
    <location>
        <begin position="329"/>
        <end position="351"/>
    </location>
</feature>
<dbReference type="Pfam" id="PF07690">
    <property type="entry name" value="MFS_1"/>
    <property type="match status" value="1"/>
</dbReference>
<feature type="transmembrane region" description="Helical" evidence="5">
    <location>
        <begin position="28"/>
        <end position="51"/>
    </location>
</feature>
<evidence type="ECO:0000256" key="4">
    <source>
        <dbReference type="ARBA" id="ARBA00023136"/>
    </source>
</evidence>
<keyword evidence="3 5" id="KW-1133">Transmembrane helix</keyword>
<dbReference type="EMBL" id="BNAL01000002">
    <property type="protein sequence ID" value="GHF94485.1"/>
    <property type="molecule type" value="Genomic_DNA"/>
</dbReference>
<evidence type="ECO:0000313" key="7">
    <source>
        <dbReference type="EMBL" id="GHF94485.1"/>
    </source>
</evidence>
<evidence type="ECO:0000256" key="5">
    <source>
        <dbReference type="SAM" id="Phobius"/>
    </source>
</evidence>
<dbReference type="PANTHER" id="PTHR23501">
    <property type="entry name" value="MAJOR FACILITATOR SUPERFAMILY"/>
    <property type="match status" value="1"/>
</dbReference>
<gene>
    <name evidence="7" type="ORF">GCM10017783_03150</name>
</gene>
<feature type="transmembrane region" description="Helical" evidence="5">
    <location>
        <begin position="129"/>
        <end position="150"/>
    </location>
</feature>
<evidence type="ECO:0000313" key="8">
    <source>
        <dbReference type="Proteomes" id="UP000632154"/>
    </source>
</evidence>
<feature type="domain" description="Major facilitator superfamily (MFS) profile" evidence="6">
    <location>
        <begin position="29"/>
        <end position="519"/>
    </location>
</feature>
<feature type="transmembrane region" description="Helical" evidence="5">
    <location>
        <begin position="162"/>
        <end position="184"/>
    </location>
</feature>
<comment type="subcellular location">
    <subcellularLocation>
        <location evidence="1">Membrane</location>
        <topology evidence="1">Multi-pass membrane protein</topology>
    </subcellularLocation>
</comment>
<feature type="transmembrane region" description="Helical" evidence="5">
    <location>
        <begin position="386"/>
        <end position="408"/>
    </location>
</feature>
<feature type="transmembrane region" description="Helical" evidence="5">
    <location>
        <begin position="225"/>
        <end position="247"/>
    </location>
</feature>
<comment type="caution">
    <text evidence="7">The sequence shown here is derived from an EMBL/GenBank/DDBJ whole genome shotgun (WGS) entry which is preliminary data.</text>
</comment>
<keyword evidence="2 5" id="KW-0812">Transmembrane</keyword>
<evidence type="ECO:0000256" key="2">
    <source>
        <dbReference type="ARBA" id="ARBA00022692"/>
    </source>
</evidence>
<dbReference type="SUPFAM" id="SSF103473">
    <property type="entry name" value="MFS general substrate transporter"/>
    <property type="match status" value="1"/>
</dbReference>
<dbReference type="InterPro" id="IPR011701">
    <property type="entry name" value="MFS"/>
</dbReference>
<feature type="transmembrane region" description="Helical" evidence="5">
    <location>
        <begin position="94"/>
        <end position="117"/>
    </location>
</feature>
<feature type="transmembrane region" description="Helical" evidence="5">
    <location>
        <begin position="190"/>
        <end position="209"/>
    </location>
</feature>
<organism evidence="7 8">
    <name type="scientific">Deinococcus piscis</name>
    <dbReference type="NCBI Taxonomy" id="394230"/>
    <lineage>
        <taxon>Bacteria</taxon>
        <taxon>Thermotogati</taxon>
        <taxon>Deinococcota</taxon>
        <taxon>Deinococci</taxon>
        <taxon>Deinococcales</taxon>
        <taxon>Deinococcaceae</taxon>
        <taxon>Deinococcus</taxon>
    </lineage>
</organism>
<evidence type="ECO:0000256" key="3">
    <source>
        <dbReference type="ARBA" id="ARBA00022989"/>
    </source>
</evidence>
<dbReference type="PROSITE" id="PS50850">
    <property type="entry name" value="MFS"/>
    <property type="match status" value="1"/>
</dbReference>
<keyword evidence="4 5" id="KW-0472">Membrane</keyword>
<name>A0ABQ3JXG8_9DEIO</name>
<dbReference type="RefSeq" id="WP_189641913.1">
    <property type="nucleotide sequence ID" value="NZ_BNAL01000002.1"/>
</dbReference>
<feature type="transmembrane region" description="Helical" evidence="5">
    <location>
        <begin position="253"/>
        <end position="273"/>
    </location>
</feature>
<dbReference type="InterPro" id="IPR020846">
    <property type="entry name" value="MFS_dom"/>
</dbReference>
<dbReference type="Proteomes" id="UP000632154">
    <property type="component" value="Unassembled WGS sequence"/>
</dbReference>
<dbReference type="InterPro" id="IPR036259">
    <property type="entry name" value="MFS_trans_sf"/>
</dbReference>
<evidence type="ECO:0000256" key="1">
    <source>
        <dbReference type="ARBA" id="ARBA00004141"/>
    </source>
</evidence>
<sequence length="688" mass="71808">MTTLSDSPSSGVPTPDTLPHYTDAERKITLTGLMVVFLLAALSQNVVGTAMPRIIEDLHGFNLYAWVTTAYLLASTVMVPIYGKLSDLYGRKPVLVFGIVVFLLGSALCGLAGEPFLGNFLGGGMNQLIAFRAVAGFGGAALFTTAFTILADMFDPAERAKFGGLFGAIFGLSAVVGPVIGGFLTDALSWRWTFFVNLPLGLFALFLIMSKMPRIGQRTGGKIDFWGAALILSTTIPLLLALTWGGVTYAWDSTIILGLLGGSLVSLLAFLYAESRAPDPIIPLSLFRVPMFSTGNLASFVVGMAFFGVVMFLPLYMQMVLGVSPTKSGMSMLPLMAGLMGSSILAGNIVAKNGAYKPWMIGGGIVLVVGMWLLTGLHADSTLPDLYWRMFIVGLGLGPSQSLFTLAIQNAVPVRELGVATSSSQFFRQIGSTIGAAVFGTLLMNNLHTELPKHLPQVPGAQMDASNMDLGALRAAGSGQGGPGEKIKEAFGEQYVQIEKALNGDAAAAAAIQANPQVPGELKTLVGGGLKAQVHEKLSTQAAAIQSALSQGEPGRQALLNSAQTPDALKAQLKALPAQALATPQASAAVAAQVSQGVLAQEDAAYAQAKIQALASIKAELDQQGTELAGQVNTGLKEGFTAAMTRMFGSAIWVAALGLLITLFVPVLPLVSRRSAAPAEQETPAASA</sequence>
<dbReference type="PANTHER" id="PTHR23501:SF197">
    <property type="entry name" value="COMD"/>
    <property type="match status" value="1"/>
</dbReference>
<dbReference type="Gene3D" id="1.20.1250.20">
    <property type="entry name" value="MFS general substrate transporter like domains"/>
    <property type="match status" value="1"/>
</dbReference>
<evidence type="ECO:0000259" key="6">
    <source>
        <dbReference type="PROSITE" id="PS50850"/>
    </source>
</evidence>
<feature type="transmembrane region" description="Helical" evidence="5">
    <location>
        <begin position="647"/>
        <end position="668"/>
    </location>
</feature>
<keyword evidence="8" id="KW-1185">Reference proteome</keyword>